<name>A0AAN4W151_9BACT</name>
<dbReference type="GO" id="GO:0000976">
    <property type="term" value="F:transcription cis-regulatory region binding"/>
    <property type="evidence" value="ECO:0007669"/>
    <property type="project" value="TreeGrafter"/>
</dbReference>
<sequence length="142" mass="16210">MHIEKIQEVKDTLKKHGLRYTACRQDMLLLFKDKREALSHPEIEAILSDDYDRVTLYRTLNSFEESGIIHRVIDDGGAARYATCSGGCETHEHHDNHVHFKCKVCGKVRCLEETEIPTIALSPDYVAEEINLLVLGKCPDCR</sequence>
<dbReference type="PANTHER" id="PTHR33202">
    <property type="entry name" value="ZINC UPTAKE REGULATION PROTEIN"/>
    <property type="match status" value="1"/>
</dbReference>
<dbReference type="SUPFAM" id="SSF46785">
    <property type="entry name" value="Winged helix' DNA-binding domain"/>
    <property type="match status" value="1"/>
</dbReference>
<evidence type="ECO:0000256" key="1">
    <source>
        <dbReference type="PIRSR" id="PIRSR602481-1"/>
    </source>
</evidence>
<proteinExistence type="predicted"/>
<dbReference type="Pfam" id="PF01475">
    <property type="entry name" value="FUR"/>
    <property type="match status" value="1"/>
</dbReference>
<comment type="cofactor">
    <cofactor evidence="1">
        <name>Zn(2+)</name>
        <dbReference type="ChEBI" id="CHEBI:29105"/>
    </cofactor>
    <text evidence="1">Binds 1 zinc ion per subunit.</text>
</comment>
<protein>
    <submittedName>
        <fullName evidence="2">Transcriptional regulator</fullName>
    </submittedName>
</protein>
<feature type="binding site" evidence="1">
    <location>
        <position position="105"/>
    </location>
    <ligand>
        <name>Zn(2+)</name>
        <dbReference type="ChEBI" id="CHEBI:29105"/>
    </ligand>
</feature>
<dbReference type="InterPro" id="IPR036388">
    <property type="entry name" value="WH-like_DNA-bd_sf"/>
</dbReference>
<evidence type="ECO:0000313" key="2">
    <source>
        <dbReference type="EMBL" id="GJM62402.1"/>
    </source>
</evidence>
<dbReference type="InterPro" id="IPR036390">
    <property type="entry name" value="WH_DNA-bd_sf"/>
</dbReference>
<dbReference type="InterPro" id="IPR002481">
    <property type="entry name" value="FUR"/>
</dbReference>
<feature type="binding site" evidence="1">
    <location>
        <position position="138"/>
    </location>
    <ligand>
        <name>Zn(2+)</name>
        <dbReference type="ChEBI" id="CHEBI:29105"/>
    </ligand>
</feature>
<keyword evidence="1" id="KW-0479">Metal-binding</keyword>
<comment type="caution">
    <text evidence="2">The sequence shown here is derived from an EMBL/GenBank/DDBJ whole genome shotgun (WGS) entry which is preliminary data.</text>
</comment>
<dbReference type="AlphaFoldDB" id="A0AAN4W151"/>
<dbReference type="GO" id="GO:0008270">
    <property type="term" value="F:zinc ion binding"/>
    <property type="evidence" value="ECO:0007669"/>
    <property type="project" value="TreeGrafter"/>
</dbReference>
<dbReference type="PANTHER" id="PTHR33202:SF22">
    <property type="entry name" value="HYDROGEN PEROXIDE SENSITIVE REPRESSOR"/>
    <property type="match status" value="1"/>
</dbReference>
<dbReference type="Proteomes" id="UP001310022">
    <property type="component" value="Unassembled WGS sequence"/>
</dbReference>
<dbReference type="GO" id="GO:0003700">
    <property type="term" value="F:DNA-binding transcription factor activity"/>
    <property type="evidence" value="ECO:0007669"/>
    <property type="project" value="InterPro"/>
</dbReference>
<dbReference type="GO" id="GO:1900376">
    <property type="term" value="P:regulation of secondary metabolite biosynthetic process"/>
    <property type="evidence" value="ECO:0007669"/>
    <property type="project" value="TreeGrafter"/>
</dbReference>
<dbReference type="Gene3D" id="1.10.10.10">
    <property type="entry name" value="Winged helix-like DNA-binding domain superfamily/Winged helix DNA-binding domain"/>
    <property type="match status" value="1"/>
</dbReference>
<dbReference type="RefSeq" id="WP_053406427.1">
    <property type="nucleotide sequence ID" value="NZ_BQKE01000001.1"/>
</dbReference>
<dbReference type="EMBL" id="BQKE01000001">
    <property type="protein sequence ID" value="GJM62402.1"/>
    <property type="molecule type" value="Genomic_DNA"/>
</dbReference>
<accession>A0AAN4W151</accession>
<gene>
    <name evidence="2" type="ORF">PEDI_29540</name>
</gene>
<reference evidence="2 3" key="1">
    <citation type="submission" date="2021-12" db="EMBL/GenBank/DDBJ databases">
        <title>Genome sequencing of bacteria with rrn-lacking chromosome and rrn-plasmid.</title>
        <authorList>
            <person name="Anda M."/>
            <person name="Iwasaki W."/>
        </authorList>
    </citation>
    <scope>NUCLEOTIDE SEQUENCE [LARGE SCALE GENOMIC DNA]</scope>
    <source>
        <strain evidence="2 3">NBRC 15940</strain>
    </source>
</reference>
<keyword evidence="3" id="KW-1185">Reference proteome</keyword>
<feature type="binding site" evidence="1">
    <location>
        <position position="141"/>
    </location>
    <ligand>
        <name>Zn(2+)</name>
        <dbReference type="ChEBI" id="CHEBI:29105"/>
    </ligand>
</feature>
<evidence type="ECO:0000313" key="3">
    <source>
        <dbReference type="Proteomes" id="UP001310022"/>
    </source>
</evidence>
<feature type="binding site" evidence="1">
    <location>
        <position position="102"/>
    </location>
    <ligand>
        <name>Zn(2+)</name>
        <dbReference type="ChEBI" id="CHEBI:29105"/>
    </ligand>
</feature>
<dbReference type="GO" id="GO:0045892">
    <property type="term" value="P:negative regulation of DNA-templated transcription"/>
    <property type="evidence" value="ECO:0007669"/>
    <property type="project" value="TreeGrafter"/>
</dbReference>
<organism evidence="2 3">
    <name type="scientific">Persicobacter diffluens</name>
    <dbReference type="NCBI Taxonomy" id="981"/>
    <lineage>
        <taxon>Bacteria</taxon>
        <taxon>Pseudomonadati</taxon>
        <taxon>Bacteroidota</taxon>
        <taxon>Cytophagia</taxon>
        <taxon>Cytophagales</taxon>
        <taxon>Persicobacteraceae</taxon>
        <taxon>Persicobacter</taxon>
    </lineage>
</organism>
<keyword evidence="1" id="KW-0862">Zinc</keyword>